<feature type="compositionally biased region" description="Low complexity" evidence="5">
    <location>
        <begin position="7"/>
        <end position="44"/>
    </location>
</feature>
<proteinExistence type="predicted"/>
<evidence type="ECO:0000256" key="3">
    <source>
        <dbReference type="ARBA" id="ARBA00022989"/>
    </source>
</evidence>
<evidence type="ECO:0000256" key="2">
    <source>
        <dbReference type="ARBA" id="ARBA00022692"/>
    </source>
</evidence>
<organism evidence="8 9">
    <name type="scientific">Nocardioides abyssi</name>
    <dbReference type="NCBI Taxonomy" id="3058370"/>
    <lineage>
        <taxon>Bacteria</taxon>
        <taxon>Bacillati</taxon>
        <taxon>Actinomycetota</taxon>
        <taxon>Actinomycetes</taxon>
        <taxon>Propionibacteriales</taxon>
        <taxon>Nocardioidaceae</taxon>
        <taxon>Nocardioides</taxon>
    </lineage>
</organism>
<keyword evidence="2 6" id="KW-0812">Transmembrane</keyword>
<dbReference type="InterPro" id="IPR010445">
    <property type="entry name" value="LapA_dom"/>
</dbReference>
<evidence type="ECO:0000256" key="4">
    <source>
        <dbReference type="ARBA" id="ARBA00023136"/>
    </source>
</evidence>
<gene>
    <name evidence="8" type="ORF">QWY29_07675</name>
</gene>
<protein>
    <submittedName>
        <fullName evidence="8">Lipopolysaccharide assembly protein LapA domain-containing protein</fullName>
    </submittedName>
</protein>
<dbReference type="EMBL" id="JAUHJR010000002">
    <property type="protein sequence ID" value="MDN4161231.1"/>
    <property type="molecule type" value="Genomic_DNA"/>
</dbReference>
<dbReference type="RefSeq" id="WP_300960126.1">
    <property type="nucleotide sequence ID" value="NZ_JAUHJR010000002.1"/>
</dbReference>
<dbReference type="Pfam" id="PF06305">
    <property type="entry name" value="LapA_dom"/>
    <property type="match status" value="1"/>
</dbReference>
<keyword evidence="4 6" id="KW-0472">Membrane</keyword>
<comment type="caution">
    <text evidence="8">The sequence shown here is derived from an EMBL/GenBank/DDBJ whole genome shotgun (WGS) entry which is preliminary data.</text>
</comment>
<reference evidence="8" key="1">
    <citation type="submission" date="2023-06" db="EMBL/GenBank/DDBJ databases">
        <title>Draft genome sequence of Nocardioides sp. SOB72.</title>
        <authorList>
            <person name="Zhang G."/>
        </authorList>
    </citation>
    <scope>NUCLEOTIDE SEQUENCE</scope>
    <source>
        <strain evidence="8">SOB72</strain>
    </source>
</reference>
<name>A0ABT8ETA2_9ACTN</name>
<feature type="transmembrane region" description="Helical" evidence="6">
    <location>
        <begin position="99"/>
        <end position="122"/>
    </location>
</feature>
<evidence type="ECO:0000313" key="9">
    <source>
        <dbReference type="Proteomes" id="UP001168537"/>
    </source>
</evidence>
<evidence type="ECO:0000256" key="1">
    <source>
        <dbReference type="ARBA" id="ARBA00022475"/>
    </source>
</evidence>
<dbReference type="Proteomes" id="UP001168537">
    <property type="component" value="Unassembled WGS sequence"/>
</dbReference>
<keyword evidence="3 6" id="KW-1133">Transmembrane helix</keyword>
<evidence type="ECO:0000259" key="7">
    <source>
        <dbReference type="Pfam" id="PF06305"/>
    </source>
</evidence>
<feature type="region of interest" description="Disordered" evidence="5">
    <location>
        <begin position="1"/>
        <end position="52"/>
    </location>
</feature>
<keyword evidence="9" id="KW-1185">Reference proteome</keyword>
<sequence length="137" mass="14157">MTHTPDEAATGPSTPAGTGPEPTSPATSATPATEPAGQPAAQAPSSRGGDPLRGSLTSGVWAALVAFGLVLVLLVVFIAQNTEPVLVRFLGFEGETPLAVALLIAVAAGLLLTALAGTLRLWQVRRRVRRETKRARR</sequence>
<accession>A0ABT8ETA2</accession>
<keyword evidence="1" id="KW-1003">Cell membrane</keyword>
<feature type="domain" description="Lipopolysaccharide assembly protein A" evidence="7">
    <location>
        <begin position="80"/>
        <end position="136"/>
    </location>
</feature>
<evidence type="ECO:0000256" key="6">
    <source>
        <dbReference type="SAM" id="Phobius"/>
    </source>
</evidence>
<feature type="transmembrane region" description="Helical" evidence="6">
    <location>
        <begin position="60"/>
        <end position="79"/>
    </location>
</feature>
<evidence type="ECO:0000256" key="5">
    <source>
        <dbReference type="SAM" id="MobiDB-lite"/>
    </source>
</evidence>
<evidence type="ECO:0000313" key="8">
    <source>
        <dbReference type="EMBL" id="MDN4161231.1"/>
    </source>
</evidence>